<reference evidence="1 2" key="1">
    <citation type="submission" date="2024-06" db="EMBL/GenBank/DDBJ databases">
        <title>Sorghum-associated microbial communities from plants grown in Nebraska, USA.</title>
        <authorList>
            <person name="Schachtman D."/>
        </authorList>
    </citation>
    <scope>NUCLEOTIDE SEQUENCE [LARGE SCALE GENOMIC DNA]</scope>
    <source>
        <strain evidence="1 2">736</strain>
    </source>
</reference>
<evidence type="ECO:0000313" key="1">
    <source>
        <dbReference type="EMBL" id="MET4561390.1"/>
    </source>
</evidence>
<name>A0ABV2PKB8_9BACI</name>
<protein>
    <submittedName>
        <fullName evidence="1">Uncharacterized protein</fullName>
    </submittedName>
</protein>
<comment type="caution">
    <text evidence="1">The sequence shown here is derived from an EMBL/GenBank/DDBJ whole genome shotgun (WGS) entry which is preliminary data.</text>
</comment>
<accession>A0ABV2PKB8</accession>
<keyword evidence="2" id="KW-1185">Reference proteome</keyword>
<evidence type="ECO:0000313" key="2">
    <source>
        <dbReference type="Proteomes" id="UP001549363"/>
    </source>
</evidence>
<proteinExistence type="predicted"/>
<sequence>METIFDNPTSPLQSGLSHCMHVGSGYMLDNLDLTISKDFDILETINWKVGDVT</sequence>
<organism evidence="1 2">
    <name type="scientific">Lysinibacillus parviboronicapiens</name>
    <dbReference type="NCBI Taxonomy" id="436516"/>
    <lineage>
        <taxon>Bacteria</taxon>
        <taxon>Bacillati</taxon>
        <taxon>Bacillota</taxon>
        <taxon>Bacilli</taxon>
        <taxon>Bacillales</taxon>
        <taxon>Bacillaceae</taxon>
        <taxon>Lysinibacillus</taxon>
    </lineage>
</organism>
<gene>
    <name evidence="1" type="ORF">ABIA69_002549</name>
</gene>
<dbReference type="EMBL" id="JBEPSB010000010">
    <property type="protein sequence ID" value="MET4561390.1"/>
    <property type="molecule type" value="Genomic_DNA"/>
</dbReference>
<dbReference type="RefSeq" id="WP_167395935.1">
    <property type="nucleotide sequence ID" value="NZ_CP073713.1"/>
</dbReference>
<dbReference type="Proteomes" id="UP001549363">
    <property type="component" value="Unassembled WGS sequence"/>
</dbReference>